<feature type="compositionally biased region" description="Low complexity" evidence="5">
    <location>
        <begin position="41"/>
        <end position="50"/>
    </location>
</feature>
<evidence type="ECO:0000256" key="4">
    <source>
        <dbReference type="ARBA" id="ARBA00023136"/>
    </source>
</evidence>
<feature type="compositionally biased region" description="Polar residues" evidence="5">
    <location>
        <begin position="15"/>
        <end position="31"/>
    </location>
</feature>
<comment type="subcellular location">
    <subcellularLocation>
        <location evidence="1">Membrane</location>
        <topology evidence="1">Single-pass membrane protein</topology>
    </subcellularLocation>
</comment>
<comment type="caution">
    <text evidence="7">The sequence shown here is derived from an EMBL/GenBank/DDBJ whole genome shotgun (WGS) entry which is preliminary data.</text>
</comment>
<feature type="compositionally biased region" description="Low complexity" evidence="5">
    <location>
        <begin position="266"/>
        <end position="279"/>
    </location>
</feature>
<feature type="transmembrane region" description="Helical" evidence="6">
    <location>
        <begin position="104"/>
        <end position="125"/>
    </location>
</feature>
<feature type="region of interest" description="Disordered" evidence="5">
    <location>
        <begin position="256"/>
        <end position="361"/>
    </location>
</feature>
<protein>
    <submittedName>
        <fullName evidence="7">Cytochrome oxidase c assembly-domain-containing protein</fullName>
    </submittedName>
</protein>
<evidence type="ECO:0000256" key="2">
    <source>
        <dbReference type="ARBA" id="ARBA00022692"/>
    </source>
</evidence>
<gene>
    <name evidence="7" type="ORF">C7999DRAFT_13941</name>
</gene>
<dbReference type="InterPro" id="IPR029208">
    <property type="entry name" value="COX14"/>
</dbReference>
<evidence type="ECO:0000256" key="6">
    <source>
        <dbReference type="SAM" id="Phobius"/>
    </source>
</evidence>
<proteinExistence type="predicted"/>
<keyword evidence="8" id="KW-1185">Reference proteome</keyword>
<evidence type="ECO:0000256" key="5">
    <source>
        <dbReference type="SAM" id="MobiDB-lite"/>
    </source>
</evidence>
<keyword evidence="2 6" id="KW-0812">Transmembrane</keyword>
<organism evidence="7 8">
    <name type="scientific">Corynascus novoguineensis</name>
    <dbReference type="NCBI Taxonomy" id="1126955"/>
    <lineage>
        <taxon>Eukaryota</taxon>
        <taxon>Fungi</taxon>
        <taxon>Dikarya</taxon>
        <taxon>Ascomycota</taxon>
        <taxon>Pezizomycotina</taxon>
        <taxon>Sordariomycetes</taxon>
        <taxon>Sordariomycetidae</taxon>
        <taxon>Sordariales</taxon>
        <taxon>Chaetomiaceae</taxon>
        <taxon>Corynascus</taxon>
    </lineage>
</organism>
<feature type="compositionally biased region" description="Basic and acidic residues" evidence="5">
    <location>
        <begin position="342"/>
        <end position="361"/>
    </location>
</feature>
<evidence type="ECO:0000313" key="8">
    <source>
        <dbReference type="Proteomes" id="UP001303647"/>
    </source>
</evidence>
<dbReference type="EMBL" id="MU857643">
    <property type="protein sequence ID" value="KAK4248084.1"/>
    <property type="molecule type" value="Genomic_DNA"/>
</dbReference>
<sequence length="361" mass="39230">MKPTLRLSAAPRSVSDATRFTATTLHASSKSAAPPPRFTPSKSGHGHAAAPGGGGKGGPSIPETTEQKVARLRAAHLRAKAAQTSRFDRVVDASRRVFDSAHKITVAGLFGFTVIAGLATAYTAVDMMMYNKKRNAEWIEKQKKIEADSLEAARIAYMTGKADEEQIRLVEEQLERERQSGRKTSFFSDFSVLGTPERADAAAKPPTSPQHHETTPPQPNTVTETVSWTPKDADLEDQDEASKRKSSGVWSWLTSNLKREEEEEPSSTSSSSRTSSPPRLGYESLSSDDENGVRGSDIVRAVEHKQAALKAKAQAALDKEKENQRAGGPLDRVGAEVGETGIAKEGDKSTNEKEKNKGWFW</sequence>
<evidence type="ECO:0000313" key="7">
    <source>
        <dbReference type="EMBL" id="KAK4248084.1"/>
    </source>
</evidence>
<dbReference type="Proteomes" id="UP001303647">
    <property type="component" value="Unassembled WGS sequence"/>
</dbReference>
<feature type="region of interest" description="Disordered" evidence="5">
    <location>
        <begin position="1"/>
        <end position="63"/>
    </location>
</feature>
<evidence type="ECO:0000256" key="1">
    <source>
        <dbReference type="ARBA" id="ARBA00004167"/>
    </source>
</evidence>
<dbReference type="Pfam" id="PF14880">
    <property type="entry name" value="COX14"/>
    <property type="match status" value="1"/>
</dbReference>
<accession>A0AAN7CTJ7</accession>
<dbReference type="AlphaFoldDB" id="A0AAN7CTJ7"/>
<reference evidence="7" key="2">
    <citation type="submission" date="2023-05" db="EMBL/GenBank/DDBJ databases">
        <authorList>
            <consortium name="Lawrence Berkeley National Laboratory"/>
            <person name="Steindorff A."/>
            <person name="Hensen N."/>
            <person name="Bonometti L."/>
            <person name="Westerberg I."/>
            <person name="Brannstrom I.O."/>
            <person name="Guillou S."/>
            <person name="Cros-Aarteil S."/>
            <person name="Calhoun S."/>
            <person name="Haridas S."/>
            <person name="Kuo A."/>
            <person name="Mondo S."/>
            <person name="Pangilinan J."/>
            <person name="Riley R."/>
            <person name="Labutti K."/>
            <person name="Andreopoulos B."/>
            <person name="Lipzen A."/>
            <person name="Chen C."/>
            <person name="Yanf M."/>
            <person name="Daum C."/>
            <person name="Ng V."/>
            <person name="Clum A."/>
            <person name="Ohm R."/>
            <person name="Martin F."/>
            <person name="Silar P."/>
            <person name="Natvig D."/>
            <person name="Lalanne C."/>
            <person name="Gautier V."/>
            <person name="Ament-Velasquez S.L."/>
            <person name="Kruys A."/>
            <person name="Hutchinson M.I."/>
            <person name="Powell A.J."/>
            <person name="Barry K."/>
            <person name="Miller A.N."/>
            <person name="Grigoriev I.V."/>
            <person name="Debuchy R."/>
            <person name="Gladieux P."/>
            <person name="Thoren M.H."/>
            <person name="Johannesson H."/>
        </authorList>
    </citation>
    <scope>NUCLEOTIDE SEQUENCE</scope>
    <source>
        <strain evidence="7">CBS 359.72</strain>
    </source>
</reference>
<reference evidence="7" key="1">
    <citation type="journal article" date="2023" name="Mol. Phylogenet. Evol.">
        <title>Genome-scale phylogeny and comparative genomics of the fungal order Sordariales.</title>
        <authorList>
            <person name="Hensen N."/>
            <person name="Bonometti L."/>
            <person name="Westerberg I."/>
            <person name="Brannstrom I.O."/>
            <person name="Guillou S."/>
            <person name="Cros-Aarteil S."/>
            <person name="Calhoun S."/>
            <person name="Haridas S."/>
            <person name="Kuo A."/>
            <person name="Mondo S."/>
            <person name="Pangilinan J."/>
            <person name="Riley R."/>
            <person name="LaButti K."/>
            <person name="Andreopoulos B."/>
            <person name="Lipzen A."/>
            <person name="Chen C."/>
            <person name="Yan M."/>
            <person name="Daum C."/>
            <person name="Ng V."/>
            <person name="Clum A."/>
            <person name="Steindorff A."/>
            <person name="Ohm R.A."/>
            <person name="Martin F."/>
            <person name="Silar P."/>
            <person name="Natvig D.O."/>
            <person name="Lalanne C."/>
            <person name="Gautier V."/>
            <person name="Ament-Velasquez S.L."/>
            <person name="Kruys A."/>
            <person name="Hutchinson M.I."/>
            <person name="Powell A.J."/>
            <person name="Barry K."/>
            <person name="Miller A.N."/>
            <person name="Grigoriev I.V."/>
            <person name="Debuchy R."/>
            <person name="Gladieux P."/>
            <person name="Hiltunen Thoren M."/>
            <person name="Johannesson H."/>
        </authorList>
    </citation>
    <scope>NUCLEOTIDE SEQUENCE</scope>
    <source>
        <strain evidence="7">CBS 359.72</strain>
    </source>
</reference>
<evidence type="ECO:0000256" key="3">
    <source>
        <dbReference type="ARBA" id="ARBA00022989"/>
    </source>
</evidence>
<feature type="region of interest" description="Disordered" evidence="5">
    <location>
        <begin position="198"/>
        <end position="225"/>
    </location>
</feature>
<name>A0AAN7CTJ7_9PEZI</name>
<keyword evidence="3 6" id="KW-1133">Transmembrane helix</keyword>
<dbReference type="GO" id="GO:0016020">
    <property type="term" value="C:membrane"/>
    <property type="evidence" value="ECO:0007669"/>
    <property type="project" value="UniProtKB-SubCell"/>
</dbReference>
<keyword evidence="4 6" id="KW-0472">Membrane</keyword>